<comment type="caution">
    <text evidence="1">The sequence shown here is derived from an EMBL/GenBank/DDBJ whole genome shotgun (WGS) entry which is preliminary data.</text>
</comment>
<organism evidence="1 2">
    <name type="scientific">Rhododendron molle</name>
    <name type="common">Chinese azalea</name>
    <name type="synonym">Azalea mollis</name>
    <dbReference type="NCBI Taxonomy" id="49168"/>
    <lineage>
        <taxon>Eukaryota</taxon>
        <taxon>Viridiplantae</taxon>
        <taxon>Streptophyta</taxon>
        <taxon>Embryophyta</taxon>
        <taxon>Tracheophyta</taxon>
        <taxon>Spermatophyta</taxon>
        <taxon>Magnoliopsida</taxon>
        <taxon>eudicotyledons</taxon>
        <taxon>Gunneridae</taxon>
        <taxon>Pentapetalae</taxon>
        <taxon>asterids</taxon>
        <taxon>Ericales</taxon>
        <taxon>Ericaceae</taxon>
        <taxon>Ericoideae</taxon>
        <taxon>Rhodoreae</taxon>
        <taxon>Rhododendron</taxon>
    </lineage>
</organism>
<keyword evidence="2" id="KW-1185">Reference proteome</keyword>
<dbReference type="EMBL" id="CM046392">
    <property type="protein sequence ID" value="KAI8554626.1"/>
    <property type="molecule type" value="Genomic_DNA"/>
</dbReference>
<evidence type="ECO:0000313" key="1">
    <source>
        <dbReference type="EMBL" id="KAI8554626.1"/>
    </source>
</evidence>
<protein>
    <submittedName>
        <fullName evidence="1">Uncharacterized protein</fullName>
    </submittedName>
</protein>
<proteinExistence type="predicted"/>
<accession>A0ACC0NNS4</accession>
<gene>
    <name evidence="1" type="ORF">RHMOL_Rhmol05G0112600</name>
</gene>
<name>A0ACC0NNS4_RHOML</name>
<evidence type="ECO:0000313" key="2">
    <source>
        <dbReference type="Proteomes" id="UP001062846"/>
    </source>
</evidence>
<dbReference type="Proteomes" id="UP001062846">
    <property type="component" value="Chromosome 5"/>
</dbReference>
<reference evidence="1" key="1">
    <citation type="submission" date="2022-02" db="EMBL/GenBank/DDBJ databases">
        <title>Plant Genome Project.</title>
        <authorList>
            <person name="Zhang R.-G."/>
        </authorList>
    </citation>
    <scope>NUCLEOTIDE SEQUENCE</scope>
    <source>
        <strain evidence="1">AT1</strain>
    </source>
</reference>
<sequence length="70" mass="7715">MEIQDPNLEVVLEPKVGTIFGSEYEPQEYYATCAKAKGFGSITKTSKKRDKVKSNITCGYHRDGRGGKGT</sequence>